<reference evidence="2 3" key="1">
    <citation type="submission" date="2019-05" db="EMBL/GenBank/DDBJ databases">
        <authorList>
            <consortium name="Pathogen Informatics"/>
        </authorList>
    </citation>
    <scope>NUCLEOTIDE SEQUENCE [LARGE SCALE GENOMIC DNA]</scope>
    <source>
        <strain evidence="2 3">NCTC503</strain>
    </source>
</reference>
<keyword evidence="1" id="KW-0812">Transmembrane</keyword>
<keyword evidence="3" id="KW-1185">Reference proteome</keyword>
<dbReference type="KEGG" id="hhw:NCTC503_01684"/>
<dbReference type="RefSeq" id="WP_138210311.1">
    <property type="nucleotide sequence ID" value="NZ_CBCRUQ010000005.1"/>
</dbReference>
<sequence>MGSYNSCYERYYKNIKKGKCISKKNFINNDISINNKRYYDYELYRNKKVRRFSKAYMQKILIRHLFGTFCLLIISISFKLNVTPNSEKIYKTIKKEIQKEYGVNDFLNGVRSLDYELVGDCINREIDKIKELDIKERLDFFSIEP</sequence>
<dbReference type="EMBL" id="LR590481">
    <property type="protein sequence ID" value="VTQ90853.1"/>
    <property type="molecule type" value="Genomic_DNA"/>
</dbReference>
<name>A0A4U9RJT8_HATHI</name>
<protein>
    <submittedName>
        <fullName evidence="2">Uncharacterized protein</fullName>
    </submittedName>
</protein>
<accession>A0A4U9RJT8</accession>
<evidence type="ECO:0000256" key="1">
    <source>
        <dbReference type="SAM" id="Phobius"/>
    </source>
</evidence>
<evidence type="ECO:0000313" key="2">
    <source>
        <dbReference type="EMBL" id="VTQ90853.1"/>
    </source>
</evidence>
<feature type="transmembrane region" description="Helical" evidence="1">
    <location>
        <begin position="60"/>
        <end position="78"/>
    </location>
</feature>
<proteinExistence type="predicted"/>
<dbReference type="Proteomes" id="UP000308489">
    <property type="component" value="Chromosome 1"/>
</dbReference>
<keyword evidence="1" id="KW-0472">Membrane</keyword>
<gene>
    <name evidence="2" type="ORF">NCTC503_01684</name>
</gene>
<organism evidence="2 3">
    <name type="scientific">Hathewaya histolytica</name>
    <name type="common">Clostridium histolyticum</name>
    <dbReference type="NCBI Taxonomy" id="1498"/>
    <lineage>
        <taxon>Bacteria</taxon>
        <taxon>Bacillati</taxon>
        <taxon>Bacillota</taxon>
        <taxon>Clostridia</taxon>
        <taxon>Eubacteriales</taxon>
        <taxon>Clostridiaceae</taxon>
        <taxon>Hathewaya</taxon>
    </lineage>
</organism>
<dbReference type="OrthoDB" id="2083169at2"/>
<keyword evidence="1" id="KW-1133">Transmembrane helix</keyword>
<evidence type="ECO:0000313" key="3">
    <source>
        <dbReference type="Proteomes" id="UP000308489"/>
    </source>
</evidence>
<dbReference type="AlphaFoldDB" id="A0A4U9RJT8"/>